<comment type="caution">
    <text evidence="1">The sequence shown here is derived from an EMBL/GenBank/DDBJ whole genome shotgun (WGS) entry which is preliminary data.</text>
</comment>
<dbReference type="PANTHER" id="PTHR30441:SF8">
    <property type="entry name" value="DUF748 DOMAIN-CONTAINING PROTEIN"/>
    <property type="match status" value="1"/>
</dbReference>
<reference evidence="1" key="1">
    <citation type="submission" date="2020-10" db="EMBL/GenBank/DDBJ databases">
        <authorList>
            <person name="Gilroy R."/>
        </authorList>
    </citation>
    <scope>NUCLEOTIDE SEQUENCE</scope>
    <source>
        <strain evidence="1">CHK152-2871</strain>
    </source>
</reference>
<name>A0A9D1JX30_9BACT</name>
<reference evidence="1" key="2">
    <citation type="journal article" date="2021" name="PeerJ">
        <title>Extensive microbial diversity within the chicken gut microbiome revealed by metagenomics and culture.</title>
        <authorList>
            <person name="Gilroy R."/>
            <person name="Ravi A."/>
            <person name="Getino M."/>
            <person name="Pursley I."/>
            <person name="Horton D.L."/>
            <person name="Alikhan N.F."/>
            <person name="Baker D."/>
            <person name="Gharbi K."/>
            <person name="Hall N."/>
            <person name="Watson M."/>
            <person name="Adriaenssens E.M."/>
            <person name="Foster-Nyarko E."/>
            <person name="Jarju S."/>
            <person name="Secka A."/>
            <person name="Antonio M."/>
            <person name="Oren A."/>
            <person name="Chaudhuri R.R."/>
            <person name="La Ragione R."/>
            <person name="Hildebrand F."/>
            <person name="Pallen M.J."/>
        </authorList>
    </citation>
    <scope>NUCLEOTIDE SEQUENCE</scope>
    <source>
        <strain evidence="1">CHK152-2871</strain>
    </source>
</reference>
<dbReference type="AlphaFoldDB" id="A0A9D1JX30"/>
<evidence type="ECO:0008006" key="3">
    <source>
        <dbReference type="Google" id="ProtNLM"/>
    </source>
</evidence>
<accession>A0A9D1JX30</accession>
<dbReference type="GO" id="GO:0005886">
    <property type="term" value="C:plasma membrane"/>
    <property type="evidence" value="ECO:0007669"/>
    <property type="project" value="TreeGrafter"/>
</dbReference>
<dbReference type="Proteomes" id="UP000886865">
    <property type="component" value="Unassembled WGS sequence"/>
</dbReference>
<dbReference type="GO" id="GO:0090313">
    <property type="term" value="P:regulation of protein targeting to membrane"/>
    <property type="evidence" value="ECO:0007669"/>
    <property type="project" value="TreeGrafter"/>
</dbReference>
<dbReference type="PANTHER" id="PTHR30441">
    <property type="entry name" value="DUF748 DOMAIN-CONTAINING PROTEIN"/>
    <property type="match status" value="1"/>
</dbReference>
<evidence type="ECO:0000313" key="1">
    <source>
        <dbReference type="EMBL" id="HIS74049.1"/>
    </source>
</evidence>
<proteinExistence type="predicted"/>
<protein>
    <recommendedName>
        <fullName evidence="3">AsmA-like C-terminal domain-containing protein</fullName>
    </recommendedName>
</protein>
<dbReference type="InterPro" id="IPR052894">
    <property type="entry name" value="AsmA-related"/>
</dbReference>
<sequence>MVSNVKLVSYVENIAEKNLGAQIEIVGPKLSTSLSPKMGFKLKKLKITHGQECVADIVNLDSEFSFSKVFSKRIVINKLGADFIYIDVNKLISLIPNEQKEEQKPSQWRPDLFNSLLYIKKCIVIYNLTDKTKVKFDGSNLEITSQRNPKHVHFDVVLDVISNDKKISLKINDKNKVFAQNRKFIVDNCELNVNKSKVYINAQLGEKSYFASINSTKFDTSYLVELIRTNFIVQNGDLMLSYFKDIKGSFDFNIELSNKGLEGFVNLNKNYLTLIPLADLKLTVDKGYIDIKPDIITLSDIKGYYCNDKKNTVDIKGTIKDYLKSFDTDIVVKALAGKEFSKNHLTKIVGYPLEITGVANSLIYYNSKYTDMNVWCAFMLKKGNDLLVDGASLSPVNYDRVATVDIDLKPDVIDIKKINYYIASTIDRNSKIKPILTIWGKLDGKTCALKNIGFTIPKPLPSEFLNVLIGQKVFRKGKIAGNLEFIADSKVPYIKADMSMEKVAIPAQRLFIRSAKFSAKDKAITLTTEGKYKRSDYTLNGTMLNEIKLPIVIKDVNLTVDNIDLARIIASLNTQNTTNTQDVKSVEKLVVADENNLDENTNIDAAPVFDTGLLIVENCVFNLIKGKYKHIDFGNLKATLTLDKDGNLDIHSNKFDIAQGISSCKINCDLKNHKYRLLLGVKDINSDIMATSLLGLKREISGKASGIIDINTDDTLALNGLLKFVVKDGTIGKIGLIEYVLKFAALFRNPIAMVSPSTIMDIVNIPEGNFDVIEGDLELKNNVIEKIIIKSRSAQLSSLIVGRFDLITRDATLRIYTKFSSSHKGFGGFLRNLSLNSIANKVPLSSRNDSSYYAAELKFLPPIDADEKDCQVFLTKVDGDVEKNNFISSLKKIK</sequence>
<evidence type="ECO:0000313" key="2">
    <source>
        <dbReference type="Proteomes" id="UP000886865"/>
    </source>
</evidence>
<organism evidence="1 2">
    <name type="scientific">Candidatus Galligastranaerophilus intestinavium</name>
    <dbReference type="NCBI Taxonomy" id="2840836"/>
    <lineage>
        <taxon>Bacteria</taxon>
        <taxon>Candidatus Galligastranaerophilus</taxon>
    </lineage>
</organism>
<gene>
    <name evidence="1" type="ORF">IAA86_03400</name>
</gene>
<dbReference type="EMBL" id="DVJQ01000029">
    <property type="protein sequence ID" value="HIS74049.1"/>
    <property type="molecule type" value="Genomic_DNA"/>
</dbReference>